<name>A0A1X7U1S6_AMPQE</name>
<accession>A0A1X7U1S6</accession>
<proteinExistence type="predicted"/>
<keyword evidence="1" id="KW-1017">Isopeptide bond</keyword>
<dbReference type="OMA" id="ECIEIDE"/>
<evidence type="ECO:0000256" key="2">
    <source>
        <dbReference type="ARBA" id="ARBA00022553"/>
    </source>
</evidence>
<dbReference type="EnsemblMetazoa" id="XM_020000905.1">
    <property type="protein sequence ID" value="XP_019856464.1"/>
    <property type="gene ID" value="LOC105314015"/>
</dbReference>
<dbReference type="InParanoid" id="A0A1X7U1S6"/>
<feature type="domain" description="ZMYM2-like/QRICH1 C-terminal" evidence="4">
    <location>
        <begin position="22"/>
        <end position="169"/>
    </location>
</feature>
<dbReference type="KEGG" id="aqu:105314015"/>
<dbReference type="OrthoDB" id="10040310at2759"/>
<evidence type="ECO:0000256" key="3">
    <source>
        <dbReference type="ARBA" id="ARBA00022843"/>
    </source>
</evidence>
<reference evidence="5" key="2">
    <citation type="submission" date="2017-05" db="UniProtKB">
        <authorList>
            <consortium name="EnsemblMetazoa"/>
        </authorList>
    </citation>
    <scope>IDENTIFICATION</scope>
</reference>
<evidence type="ECO:0000313" key="5">
    <source>
        <dbReference type="EnsemblMetazoa" id="Aqu2.1.21817_001"/>
    </source>
</evidence>
<dbReference type="InterPro" id="IPR042838">
    <property type="entry name" value="KIAA1958"/>
</dbReference>
<protein>
    <recommendedName>
        <fullName evidence="4">ZMYM2-like/QRICH1 C-terminal domain-containing protein</fullName>
    </recommendedName>
</protein>
<reference evidence="6" key="1">
    <citation type="journal article" date="2010" name="Nature">
        <title>The Amphimedon queenslandica genome and the evolution of animal complexity.</title>
        <authorList>
            <person name="Srivastava M."/>
            <person name="Simakov O."/>
            <person name="Chapman J."/>
            <person name="Fahey B."/>
            <person name="Gauthier M.E."/>
            <person name="Mitros T."/>
            <person name="Richards G.S."/>
            <person name="Conaco C."/>
            <person name="Dacre M."/>
            <person name="Hellsten U."/>
            <person name="Larroux C."/>
            <person name="Putnam N.H."/>
            <person name="Stanke M."/>
            <person name="Adamska M."/>
            <person name="Darling A."/>
            <person name="Degnan S.M."/>
            <person name="Oakley T.H."/>
            <person name="Plachetzki D.C."/>
            <person name="Zhai Y."/>
            <person name="Adamski M."/>
            <person name="Calcino A."/>
            <person name="Cummins S.F."/>
            <person name="Goodstein D.M."/>
            <person name="Harris C."/>
            <person name="Jackson D.J."/>
            <person name="Leys S.P."/>
            <person name="Shu S."/>
            <person name="Woodcroft B.J."/>
            <person name="Vervoort M."/>
            <person name="Kosik K.S."/>
            <person name="Manning G."/>
            <person name="Degnan B.M."/>
            <person name="Rokhsar D.S."/>
        </authorList>
    </citation>
    <scope>NUCLEOTIDE SEQUENCE [LARGE SCALE GENOMIC DNA]</scope>
</reference>
<gene>
    <name evidence="5" type="primary">105314015</name>
</gene>
<dbReference type="Pfam" id="PF12012">
    <property type="entry name" value="DUF3504"/>
    <property type="match status" value="1"/>
</dbReference>
<evidence type="ECO:0000259" key="4">
    <source>
        <dbReference type="Pfam" id="PF12012"/>
    </source>
</evidence>
<dbReference type="PANTHER" id="PTHR46963:SF2">
    <property type="match status" value="1"/>
</dbReference>
<keyword evidence="6" id="KW-1185">Reference proteome</keyword>
<dbReference type="PANTHER" id="PTHR46963">
    <property type="entry name" value="SIMILAR TO RIKEN CDNA E130308A19"/>
    <property type="match status" value="1"/>
</dbReference>
<keyword evidence="2" id="KW-0597">Phosphoprotein</keyword>
<evidence type="ECO:0000256" key="1">
    <source>
        <dbReference type="ARBA" id="ARBA00022499"/>
    </source>
</evidence>
<dbReference type="InterPro" id="IPR021893">
    <property type="entry name" value="ZMYM2-like_C"/>
</dbReference>
<dbReference type="AlphaFoldDB" id="A0A1X7U1S6"/>
<dbReference type="EnsemblMetazoa" id="Aqu2.1.21817_001">
    <property type="protein sequence ID" value="Aqu2.1.21817_001"/>
    <property type="gene ID" value="Aqu2.1.21817"/>
</dbReference>
<evidence type="ECO:0000313" key="6">
    <source>
        <dbReference type="Proteomes" id="UP000007879"/>
    </source>
</evidence>
<keyword evidence="3" id="KW-0832">Ubl conjugation</keyword>
<organism evidence="5">
    <name type="scientific">Amphimedon queenslandica</name>
    <name type="common">Sponge</name>
    <dbReference type="NCBI Taxonomy" id="400682"/>
    <lineage>
        <taxon>Eukaryota</taxon>
        <taxon>Metazoa</taxon>
        <taxon>Porifera</taxon>
        <taxon>Demospongiae</taxon>
        <taxon>Heteroscleromorpha</taxon>
        <taxon>Haplosclerida</taxon>
        <taxon>Niphatidae</taxon>
        <taxon>Amphimedon</taxon>
    </lineage>
</organism>
<dbReference type="Proteomes" id="UP000007879">
    <property type="component" value="Unassembled WGS sequence"/>
</dbReference>
<sequence>MKRLTAKGLGAILKKAECIEIDEEETLWSKGILGDHSPSSLLNTIFYMNGLYFALRSGKEHRQLRYSPCQIKIIEKERQIPYLEFSEEISKNNPGGLKGRKITPKVVKHYANLEKPHHCFVRIFKKYNRLCPENRPSDAFYLKPMSKPREDCWFTPVAVGHNTLRQMTKTMFKMGEIKGVKTNHSLQTTAATRL</sequence>